<keyword evidence="8" id="KW-1185">Reference proteome</keyword>
<sequence length="290" mass="31632">MTPICGNVSGDGYDHTDPMLAARSYEELLISASKAPGEAYENTIKSASSPDLSKRRDNLSSSFTYVSVEHAQGSQAHDAINARAVNDNVENTDIAANTMVSYSYTSDAPRKYSVQNLDTMRPEGTPSGSFRKSDSTARSSAYMSRPAATSCNDTQIPFSYEPTAYASHSGVEYDSGSQGDVSFAAFERRDVENDLTLPIANIGRVMKSVLPATAKIAKQAKDVIRDCVIEFILFVSSEASDICTHERRKTLSADDILVAMSSLGFGHYNDALRCYQAKIKEREPATMFDF</sequence>
<keyword evidence="3" id="KW-0238">DNA-binding</keyword>
<organism evidence="7 8">
    <name type="scientific">Babesia bigemina</name>
    <dbReference type="NCBI Taxonomy" id="5866"/>
    <lineage>
        <taxon>Eukaryota</taxon>
        <taxon>Sar</taxon>
        <taxon>Alveolata</taxon>
        <taxon>Apicomplexa</taxon>
        <taxon>Aconoidasida</taxon>
        <taxon>Piroplasmida</taxon>
        <taxon>Babesiidae</taxon>
        <taxon>Babesia</taxon>
    </lineage>
</organism>
<comment type="similarity">
    <text evidence="1">Belongs to the NFYB/HAP3 subunit family.</text>
</comment>
<dbReference type="PRINTS" id="PR00615">
    <property type="entry name" value="CCAATSUBUNTA"/>
</dbReference>
<proteinExistence type="inferred from homology"/>
<dbReference type="AlphaFoldDB" id="A0A061DDF1"/>
<dbReference type="STRING" id="5866.A0A061DDF1"/>
<dbReference type="InterPro" id="IPR009072">
    <property type="entry name" value="Histone-fold"/>
</dbReference>
<dbReference type="Gene3D" id="1.10.20.10">
    <property type="entry name" value="Histone, subunit A"/>
    <property type="match status" value="1"/>
</dbReference>
<dbReference type="EMBL" id="LK391709">
    <property type="protein sequence ID" value="CDR96225.1"/>
    <property type="molecule type" value="Genomic_DNA"/>
</dbReference>
<dbReference type="Proteomes" id="UP000033188">
    <property type="component" value="Chromosome 3"/>
</dbReference>
<protein>
    <submittedName>
        <fullName evidence="7">Histone-like transcription factor domain containing protein, putative</fullName>
    </submittedName>
</protein>
<reference evidence="8" key="1">
    <citation type="journal article" date="2014" name="Nucleic Acids Res.">
        <title>The evolutionary dynamics of variant antigen genes in Babesia reveal a history of genomic innovation underlying host-parasite interaction.</title>
        <authorList>
            <person name="Jackson A.P."/>
            <person name="Otto T.D."/>
            <person name="Darby A."/>
            <person name="Ramaprasad A."/>
            <person name="Xia D."/>
            <person name="Echaide I.E."/>
            <person name="Farber M."/>
            <person name="Gahlot S."/>
            <person name="Gamble J."/>
            <person name="Gupta D."/>
            <person name="Gupta Y."/>
            <person name="Jackson L."/>
            <person name="Malandrin L."/>
            <person name="Malas T.B."/>
            <person name="Moussa E."/>
            <person name="Nair M."/>
            <person name="Reid A.J."/>
            <person name="Sanders M."/>
            <person name="Sharma J."/>
            <person name="Tracey A."/>
            <person name="Quail M.A."/>
            <person name="Weir W."/>
            <person name="Wastling J.M."/>
            <person name="Hall N."/>
            <person name="Willadsen P."/>
            <person name="Lingelbach K."/>
            <person name="Shiels B."/>
            <person name="Tait A."/>
            <person name="Berriman M."/>
            <person name="Allred D.R."/>
            <person name="Pain A."/>
        </authorList>
    </citation>
    <scope>NUCLEOTIDE SEQUENCE [LARGE SCALE GENOMIC DNA]</scope>
    <source>
        <strain evidence="8">Bond</strain>
    </source>
</reference>
<dbReference type="InterPro" id="IPR027113">
    <property type="entry name" value="Transc_fact_NFYB/HAP3"/>
</dbReference>
<dbReference type="InterPro" id="IPR003958">
    <property type="entry name" value="CBFA_NFYB_domain"/>
</dbReference>
<keyword evidence="4" id="KW-0804">Transcription</keyword>
<accession>A0A061DDF1</accession>
<feature type="region of interest" description="Disordered" evidence="5">
    <location>
        <begin position="118"/>
        <end position="148"/>
    </location>
</feature>
<evidence type="ECO:0000259" key="6">
    <source>
        <dbReference type="Pfam" id="PF00808"/>
    </source>
</evidence>
<feature type="compositionally biased region" description="Polar residues" evidence="5">
    <location>
        <begin position="126"/>
        <end position="148"/>
    </location>
</feature>
<dbReference type="GO" id="GO:0016602">
    <property type="term" value="C:CCAAT-binding factor complex"/>
    <property type="evidence" value="ECO:0007669"/>
    <property type="project" value="InterPro"/>
</dbReference>
<evidence type="ECO:0000256" key="2">
    <source>
        <dbReference type="ARBA" id="ARBA00023015"/>
    </source>
</evidence>
<dbReference type="Pfam" id="PF00808">
    <property type="entry name" value="CBFD_NFYB_HMF"/>
    <property type="match status" value="1"/>
</dbReference>
<evidence type="ECO:0000313" key="8">
    <source>
        <dbReference type="Proteomes" id="UP000033188"/>
    </source>
</evidence>
<evidence type="ECO:0000256" key="3">
    <source>
        <dbReference type="ARBA" id="ARBA00023125"/>
    </source>
</evidence>
<evidence type="ECO:0000256" key="4">
    <source>
        <dbReference type="ARBA" id="ARBA00023163"/>
    </source>
</evidence>
<dbReference type="OrthoDB" id="386949at2759"/>
<evidence type="ECO:0000256" key="1">
    <source>
        <dbReference type="ARBA" id="ARBA00009053"/>
    </source>
</evidence>
<evidence type="ECO:0000313" key="7">
    <source>
        <dbReference type="EMBL" id="CDR96225.1"/>
    </source>
</evidence>
<dbReference type="RefSeq" id="XP_012768411.1">
    <property type="nucleotide sequence ID" value="XM_012912957.1"/>
</dbReference>
<dbReference type="VEuPathDB" id="PiroplasmaDB:BBBOND_0301300"/>
<feature type="domain" description="Transcription factor CBF/NF-Y/archaeal histone" evidence="6">
    <location>
        <begin position="196"/>
        <end position="260"/>
    </location>
</feature>
<dbReference type="SUPFAM" id="SSF47113">
    <property type="entry name" value="Histone-fold"/>
    <property type="match status" value="1"/>
</dbReference>
<dbReference type="GO" id="GO:0000978">
    <property type="term" value="F:RNA polymerase II cis-regulatory region sequence-specific DNA binding"/>
    <property type="evidence" value="ECO:0007669"/>
    <property type="project" value="TreeGrafter"/>
</dbReference>
<dbReference type="GO" id="GO:0001228">
    <property type="term" value="F:DNA-binding transcription activator activity, RNA polymerase II-specific"/>
    <property type="evidence" value="ECO:0007669"/>
    <property type="project" value="InterPro"/>
</dbReference>
<dbReference type="KEGG" id="bbig:BBBOND_0301300"/>
<dbReference type="PANTHER" id="PTHR11064">
    <property type="entry name" value="CCAAT-BINDING TRANSCRIPTION FACTOR-RELATED"/>
    <property type="match status" value="1"/>
</dbReference>
<dbReference type="PANTHER" id="PTHR11064:SF9">
    <property type="entry name" value="NUCLEAR TRANSCRIPTION FACTOR Y SUBUNIT BETA"/>
    <property type="match status" value="1"/>
</dbReference>
<keyword evidence="2" id="KW-0805">Transcription regulation</keyword>
<dbReference type="CDD" id="cd22907">
    <property type="entry name" value="HFD_NFYB"/>
    <property type="match status" value="1"/>
</dbReference>
<evidence type="ECO:0000256" key="5">
    <source>
        <dbReference type="SAM" id="MobiDB-lite"/>
    </source>
</evidence>
<dbReference type="GO" id="GO:0046982">
    <property type="term" value="F:protein heterodimerization activity"/>
    <property type="evidence" value="ECO:0007669"/>
    <property type="project" value="InterPro"/>
</dbReference>
<name>A0A061DDF1_BABBI</name>
<dbReference type="GeneID" id="24564766"/>
<gene>
    <name evidence="7" type="ORF">BBBOND_0301300</name>
</gene>